<gene>
    <name evidence="1" type="ORF">RDV89_08620</name>
</gene>
<dbReference type="RefSeq" id="WP_315732555.1">
    <property type="nucleotide sequence ID" value="NZ_JAVYII010000003.1"/>
</dbReference>
<sequence length="400" mass="44009">MSVGTLRRRDHPVFGVALTISSYADMTPARARDVARAFDAHPGLRPVKVGGDPARIAVRPSMEAVVEKAGLPVEWLTERRKSSDVSTCEFGQFNLFSGRGGFIGSCDDGQWEFSLLPHQVEHSWNADTVHEPGALEDLAGLFEDLALAMDASYGYVVSNDPQRRPQDLHSDPQTALRGVFWLTYFGTALKTFRPELTALPGAYALPGAGVLIRSGADPWGADSRPGSPLDTAVRELFSPSAFEWARPNEFLPSVQHHLNASPGTEVMPWVGWLAERSEQQTQRAHASAARRLRKALDARPVALELGEDATEWSSSFDRSEWKRFAAMLRRELRGDFAGPIGRAALAVIARAPQEDEDAVILDTDIGVVQLAWFIDDPNTIDIYLWGPPALHEISDTYLRG</sequence>
<dbReference type="EMBL" id="JAVYII010000003">
    <property type="protein sequence ID" value="MDT9593129.1"/>
    <property type="molecule type" value="Genomic_DNA"/>
</dbReference>
<evidence type="ECO:0008006" key="3">
    <source>
        <dbReference type="Google" id="ProtNLM"/>
    </source>
</evidence>
<comment type="caution">
    <text evidence="1">The sequence shown here is derived from an EMBL/GenBank/DDBJ whole genome shotgun (WGS) entry which is preliminary data.</text>
</comment>
<protein>
    <recommendedName>
        <fullName evidence="3">DUF1963 domain-containing protein</fullName>
    </recommendedName>
</protein>
<organism evidence="1 2">
    <name type="scientific">Nocardioides imazamoxiresistens</name>
    <dbReference type="NCBI Taxonomy" id="3231893"/>
    <lineage>
        <taxon>Bacteria</taxon>
        <taxon>Bacillati</taxon>
        <taxon>Actinomycetota</taxon>
        <taxon>Actinomycetes</taxon>
        <taxon>Propionibacteriales</taxon>
        <taxon>Nocardioidaceae</taxon>
        <taxon>Nocardioides</taxon>
    </lineage>
</organism>
<reference evidence="1 2" key="1">
    <citation type="submission" date="2023-08" db="EMBL/GenBank/DDBJ databases">
        <title>Nocardioides seae sp. nov., a bacterium isolated from a soil.</title>
        <authorList>
            <person name="Wang X."/>
        </authorList>
    </citation>
    <scope>NUCLEOTIDE SEQUENCE [LARGE SCALE GENOMIC DNA]</scope>
    <source>
        <strain evidence="1 2">YZH12</strain>
    </source>
</reference>
<name>A0ABU3PVC1_9ACTN</name>
<keyword evidence="2" id="KW-1185">Reference proteome</keyword>
<evidence type="ECO:0000313" key="1">
    <source>
        <dbReference type="EMBL" id="MDT9593129.1"/>
    </source>
</evidence>
<dbReference type="Proteomes" id="UP001268542">
    <property type="component" value="Unassembled WGS sequence"/>
</dbReference>
<accession>A0ABU3PVC1</accession>
<proteinExistence type="predicted"/>
<evidence type="ECO:0000313" key="2">
    <source>
        <dbReference type="Proteomes" id="UP001268542"/>
    </source>
</evidence>